<evidence type="ECO:0000313" key="1">
    <source>
        <dbReference type="EMBL" id="MES0875268.1"/>
    </source>
</evidence>
<accession>A0ABV2ADM4</accession>
<evidence type="ECO:0008006" key="3">
    <source>
        <dbReference type="Google" id="ProtNLM"/>
    </source>
</evidence>
<evidence type="ECO:0000313" key="2">
    <source>
        <dbReference type="Proteomes" id="UP001465331"/>
    </source>
</evidence>
<gene>
    <name evidence="1" type="ORF">ABSH63_14800</name>
</gene>
<reference evidence="1 2" key="1">
    <citation type="submission" date="2024-06" db="EMBL/GenBank/DDBJ databases">
        <authorList>
            <person name="Li Z."/>
            <person name="Jiang Y."/>
        </authorList>
    </citation>
    <scope>NUCLEOTIDE SEQUENCE [LARGE SCALE GENOMIC DNA]</scope>
    <source>
        <strain evidence="1 2">HSW-8</strain>
    </source>
</reference>
<proteinExistence type="predicted"/>
<dbReference type="EMBL" id="JBEPIJ010000026">
    <property type="protein sequence ID" value="MES0875268.1"/>
    <property type="molecule type" value="Genomic_DNA"/>
</dbReference>
<keyword evidence="2" id="KW-1185">Reference proteome</keyword>
<name>A0ABV2ADM4_9GAMM</name>
<organism evidence="1 2">
    <name type="scientific">Sinimarinibacterium thermocellulolyticum</name>
    <dbReference type="NCBI Taxonomy" id="3170016"/>
    <lineage>
        <taxon>Bacteria</taxon>
        <taxon>Pseudomonadati</taxon>
        <taxon>Pseudomonadota</taxon>
        <taxon>Gammaproteobacteria</taxon>
        <taxon>Nevskiales</taxon>
        <taxon>Nevskiaceae</taxon>
        <taxon>Sinimarinibacterium</taxon>
    </lineage>
</organism>
<protein>
    <recommendedName>
        <fullName evidence="3">CRISPR-associated protein Csb1</fullName>
    </recommendedName>
</protein>
<dbReference type="RefSeq" id="WP_352890753.1">
    <property type="nucleotide sequence ID" value="NZ_JBEPIJ010000026.1"/>
</dbReference>
<dbReference type="Proteomes" id="UP001465331">
    <property type="component" value="Unassembled WGS sequence"/>
</dbReference>
<comment type="caution">
    <text evidence="1">The sequence shown here is derived from an EMBL/GenBank/DDBJ whole genome shotgun (WGS) entry which is preliminary data.</text>
</comment>
<sequence length="319" mass="34119">MTTIQLVIDARNPGEVLAVCGLLEVLSRYDANATSAWRRATGVLPSLPSAAADVCEVYADVDEAAVAVELANHLGSMDAWKAVTQKGRVPLAEAKGDWCGGLELALPEKPVVVVDHWYERATVSRGKIEKLGPKDKSRWKFWAGNQEGIVTLVSDLIEAASSLGEPQTLREILTFVSPGSSRLNLDAATTRSSLDRGISANDAAKNGVTSPGRPALELLAAIGLSSFFPPRREGKNAPHGVVGVRKRVFSYCTWNGHLPLALARMAARGVEVTPSELVKREAIIGMMGQYGYLQLARPAGIATLDSGNEDESDDEDSDE</sequence>